<evidence type="ECO:0000313" key="1">
    <source>
        <dbReference type="EMBL" id="MET3526311.1"/>
    </source>
</evidence>
<protein>
    <submittedName>
        <fullName evidence="1">Uncharacterized protein</fullName>
    </submittedName>
</protein>
<evidence type="ECO:0000313" key="2">
    <source>
        <dbReference type="Proteomes" id="UP001549110"/>
    </source>
</evidence>
<dbReference type="RefSeq" id="WP_331930385.1">
    <property type="nucleotide sequence ID" value="NZ_JBEPLU010000001.1"/>
</dbReference>
<name>A0ABV2EI74_9CAUL</name>
<comment type="caution">
    <text evidence="1">The sequence shown here is derived from an EMBL/GenBank/DDBJ whole genome shotgun (WGS) entry which is preliminary data.</text>
</comment>
<gene>
    <name evidence="1" type="ORF">ABID41_001406</name>
</gene>
<organism evidence="1 2">
    <name type="scientific">Phenylobacterium koreense</name>
    <dbReference type="NCBI Taxonomy" id="266125"/>
    <lineage>
        <taxon>Bacteria</taxon>
        <taxon>Pseudomonadati</taxon>
        <taxon>Pseudomonadota</taxon>
        <taxon>Alphaproteobacteria</taxon>
        <taxon>Caulobacterales</taxon>
        <taxon>Caulobacteraceae</taxon>
        <taxon>Phenylobacterium</taxon>
    </lineage>
</organism>
<keyword evidence="2" id="KW-1185">Reference proteome</keyword>
<proteinExistence type="predicted"/>
<dbReference type="Proteomes" id="UP001549110">
    <property type="component" value="Unassembled WGS sequence"/>
</dbReference>
<dbReference type="EMBL" id="JBEPLU010000001">
    <property type="protein sequence ID" value="MET3526311.1"/>
    <property type="molecule type" value="Genomic_DNA"/>
</dbReference>
<accession>A0ABV2EI74</accession>
<reference evidence="1 2" key="1">
    <citation type="submission" date="2024-06" db="EMBL/GenBank/DDBJ databases">
        <title>Genomic Encyclopedia of Type Strains, Phase IV (KMG-IV): sequencing the most valuable type-strain genomes for metagenomic binning, comparative biology and taxonomic classification.</title>
        <authorList>
            <person name="Goeker M."/>
        </authorList>
    </citation>
    <scope>NUCLEOTIDE SEQUENCE [LARGE SCALE GENOMIC DNA]</scope>
    <source>
        <strain evidence="1 2">DSM 17809</strain>
    </source>
</reference>
<sequence length="87" mass="9181">MVYSTKRGTGVIGTLEQPLEPVTFEATIEHGQSAILSFIAKARTLSGKSLADHVGQSMVLQIDDGPALAVVIVHIEGEDAVLNLAPR</sequence>